<dbReference type="InterPro" id="IPR014755">
    <property type="entry name" value="Cu-Rt/internalin_Ig-like"/>
</dbReference>
<dbReference type="InterPro" id="IPR007348">
    <property type="entry name" value="CopC_dom"/>
</dbReference>
<dbReference type="Pfam" id="PF04234">
    <property type="entry name" value="CopC"/>
    <property type="match status" value="1"/>
</dbReference>
<feature type="signal peptide" evidence="6">
    <location>
        <begin position="1"/>
        <end position="20"/>
    </location>
</feature>
<feature type="domain" description="CopC" evidence="7">
    <location>
        <begin position="25"/>
        <end position="115"/>
    </location>
</feature>
<keyword evidence="5" id="KW-0812">Transmembrane</keyword>
<feature type="chain" id="PRO_5046336048" evidence="6">
    <location>
        <begin position="21"/>
        <end position="172"/>
    </location>
</feature>
<keyword evidence="9" id="KW-1185">Reference proteome</keyword>
<dbReference type="SUPFAM" id="SSF81296">
    <property type="entry name" value="E set domains"/>
    <property type="match status" value="1"/>
</dbReference>
<evidence type="ECO:0000256" key="2">
    <source>
        <dbReference type="ARBA" id="ARBA00022723"/>
    </source>
</evidence>
<dbReference type="EMBL" id="BAAAYX010000007">
    <property type="protein sequence ID" value="GAA3704860.1"/>
    <property type="molecule type" value="Genomic_DNA"/>
</dbReference>
<evidence type="ECO:0000256" key="6">
    <source>
        <dbReference type="SAM" id="SignalP"/>
    </source>
</evidence>
<comment type="caution">
    <text evidence="8">The sequence shown here is derived from an EMBL/GenBank/DDBJ whole genome shotgun (WGS) entry which is preliminary data.</text>
</comment>
<dbReference type="PANTHER" id="PTHR34820">
    <property type="entry name" value="INNER MEMBRANE PROTEIN YEBZ"/>
    <property type="match status" value="1"/>
</dbReference>
<evidence type="ECO:0000256" key="4">
    <source>
        <dbReference type="ARBA" id="ARBA00023008"/>
    </source>
</evidence>
<protein>
    <submittedName>
        <fullName evidence="8">Copper resistance protein CopC</fullName>
    </submittedName>
</protein>
<name>A0ABP7DF96_9ACTN</name>
<evidence type="ECO:0000313" key="8">
    <source>
        <dbReference type="EMBL" id="GAA3704860.1"/>
    </source>
</evidence>
<keyword evidence="5" id="KW-0472">Membrane</keyword>
<evidence type="ECO:0000256" key="5">
    <source>
        <dbReference type="SAM" id="Phobius"/>
    </source>
</evidence>
<comment type="subcellular location">
    <subcellularLocation>
        <location evidence="1">Cell envelope</location>
    </subcellularLocation>
</comment>
<dbReference type="Gene3D" id="2.60.40.1220">
    <property type="match status" value="1"/>
</dbReference>
<keyword evidence="5" id="KW-1133">Transmembrane helix</keyword>
<keyword evidence="3 6" id="KW-0732">Signal</keyword>
<proteinExistence type="predicted"/>
<evidence type="ECO:0000256" key="3">
    <source>
        <dbReference type="ARBA" id="ARBA00022729"/>
    </source>
</evidence>
<evidence type="ECO:0000259" key="7">
    <source>
        <dbReference type="Pfam" id="PF04234"/>
    </source>
</evidence>
<dbReference type="InterPro" id="IPR014756">
    <property type="entry name" value="Ig_E-set"/>
</dbReference>
<keyword evidence="2" id="KW-0479">Metal-binding</keyword>
<accession>A0ABP7DF96</accession>
<sequence>MAVVVATAVVLIGLPCRAAAHGGVLDYSTPAEGAAVAELPQIVLRFTTPILTEYSQFVLTQTGGTPITLQPTYTPDSQTVTLQPATTVPDGGYRLAYRIVSDDGHPVTATIGFTVGDTTATPPPAPTTRPSEPGILDAERFERDKALPWVLGGAGLLVIAAFVYLLTRRPQP</sequence>
<dbReference type="InterPro" id="IPR032694">
    <property type="entry name" value="CopC/D"/>
</dbReference>
<organism evidence="8 9">
    <name type="scientific">Microlunatus aurantiacus</name>
    <dbReference type="NCBI Taxonomy" id="446786"/>
    <lineage>
        <taxon>Bacteria</taxon>
        <taxon>Bacillati</taxon>
        <taxon>Actinomycetota</taxon>
        <taxon>Actinomycetes</taxon>
        <taxon>Propionibacteriales</taxon>
        <taxon>Propionibacteriaceae</taxon>
        <taxon>Microlunatus</taxon>
    </lineage>
</organism>
<evidence type="ECO:0000313" key="9">
    <source>
        <dbReference type="Proteomes" id="UP001500051"/>
    </source>
</evidence>
<dbReference type="Proteomes" id="UP001500051">
    <property type="component" value="Unassembled WGS sequence"/>
</dbReference>
<dbReference type="PANTHER" id="PTHR34820:SF4">
    <property type="entry name" value="INNER MEMBRANE PROTEIN YEBZ"/>
    <property type="match status" value="1"/>
</dbReference>
<evidence type="ECO:0000256" key="1">
    <source>
        <dbReference type="ARBA" id="ARBA00004196"/>
    </source>
</evidence>
<gene>
    <name evidence="8" type="ORF">GCM10022204_22890</name>
</gene>
<feature type="transmembrane region" description="Helical" evidence="5">
    <location>
        <begin position="146"/>
        <end position="166"/>
    </location>
</feature>
<keyword evidence="4" id="KW-0186">Copper</keyword>
<reference evidence="9" key="1">
    <citation type="journal article" date="2019" name="Int. J. Syst. Evol. Microbiol.">
        <title>The Global Catalogue of Microorganisms (GCM) 10K type strain sequencing project: providing services to taxonomists for standard genome sequencing and annotation.</title>
        <authorList>
            <consortium name="The Broad Institute Genomics Platform"/>
            <consortium name="The Broad Institute Genome Sequencing Center for Infectious Disease"/>
            <person name="Wu L."/>
            <person name="Ma J."/>
        </authorList>
    </citation>
    <scope>NUCLEOTIDE SEQUENCE [LARGE SCALE GENOMIC DNA]</scope>
    <source>
        <strain evidence="9">JCM 16548</strain>
    </source>
</reference>